<dbReference type="EC" id="7.2.2.14" evidence="4"/>
<keyword evidence="10" id="KW-0547">Nucleotide-binding</keyword>
<dbReference type="Pfam" id="PF00689">
    <property type="entry name" value="Cation_ATPase_C"/>
    <property type="match status" value="1"/>
</dbReference>
<feature type="transmembrane region" description="Helical" evidence="19">
    <location>
        <begin position="820"/>
        <end position="839"/>
    </location>
</feature>
<comment type="caution">
    <text evidence="21">The sequence shown here is derived from an EMBL/GenBank/DDBJ whole genome shotgun (WGS) entry which is preliminary data.</text>
</comment>
<gene>
    <name evidence="21" type="primary">mgtA</name>
    <name evidence="21" type="ORF">SIL72_14510</name>
</gene>
<dbReference type="GO" id="GO:0005524">
    <property type="term" value="F:ATP binding"/>
    <property type="evidence" value="ECO:0007669"/>
    <property type="project" value="UniProtKB-KW"/>
</dbReference>
<feature type="transmembrane region" description="Helical" evidence="19">
    <location>
        <begin position="725"/>
        <end position="747"/>
    </location>
</feature>
<dbReference type="PANTHER" id="PTHR42861">
    <property type="entry name" value="CALCIUM-TRANSPORTING ATPASE"/>
    <property type="match status" value="1"/>
</dbReference>
<evidence type="ECO:0000313" key="22">
    <source>
        <dbReference type="Proteomes" id="UP001281130"/>
    </source>
</evidence>
<dbReference type="SUPFAM" id="SSF56784">
    <property type="entry name" value="HAD-like"/>
    <property type="match status" value="1"/>
</dbReference>
<keyword evidence="14 19" id="KW-1133">Transmembrane helix</keyword>
<dbReference type="FunFam" id="3.40.50.1000:FF:000001">
    <property type="entry name" value="Phospholipid-transporting ATPase IC"/>
    <property type="match status" value="1"/>
</dbReference>
<keyword evidence="13" id="KW-1278">Translocase</keyword>
<dbReference type="Pfam" id="PF13246">
    <property type="entry name" value="Cation_ATPase"/>
    <property type="match status" value="1"/>
</dbReference>
<evidence type="ECO:0000256" key="18">
    <source>
        <dbReference type="ARBA" id="ARBA00049360"/>
    </source>
</evidence>
<keyword evidence="9 19" id="KW-0812">Transmembrane</keyword>
<dbReference type="Gene3D" id="2.70.150.10">
    <property type="entry name" value="Calcium-transporting ATPase, cytoplasmic transduction domain A"/>
    <property type="match status" value="1"/>
</dbReference>
<evidence type="ECO:0000259" key="20">
    <source>
        <dbReference type="SMART" id="SM00831"/>
    </source>
</evidence>
<dbReference type="Gene3D" id="3.40.50.1000">
    <property type="entry name" value="HAD superfamily/HAD-like"/>
    <property type="match status" value="1"/>
</dbReference>
<evidence type="ECO:0000256" key="16">
    <source>
        <dbReference type="ARBA" id="ARBA00029806"/>
    </source>
</evidence>
<evidence type="ECO:0000256" key="4">
    <source>
        <dbReference type="ARBA" id="ARBA00012786"/>
    </source>
</evidence>
<dbReference type="SFLD" id="SFLDS00003">
    <property type="entry name" value="Haloacid_Dehalogenase"/>
    <property type="match status" value="1"/>
</dbReference>
<dbReference type="GO" id="GO:0016887">
    <property type="term" value="F:ATP hydrolysis activity"/>
    <property type="evidence" value="ECO:0007669"/>
    <property type="project" value="InterPro"/>
</dbReference>
<keyword evidence="12" id="KW-0460">Magnesium</keyword>
<evidence type="ECO:0000256" key="2">
    <source>
        <dbReference type="ARBA" id="ARBA00004429"/>
    </source>
</evidence>
<comment type="function">
    <text evidence="1">Mediates magnesium influx to the cytosol.</text>
</comment>
<comment type="subcellular location">
    <subcellularLocation>
        <location evidence="2">Cell inner membrane</location>
        <topology evidence="2">Multi-pass membrane protein</topology>
    </subcellularLocation>
</comment>
<dbReference type="InterPro" id="IPR006068">
    <property type="entry name" value="ATPase_P-typ_cation-transptr_C"/>
</dbReference>
<dbReference type="Pfam" id="PF00122">
    <property type="entry name" value="E1-E2_ATPase"/>
    <property type="match status" value="1"/>
</dbReference>
<evidence type="ECO:0000256" key="1">
    <source>
        <dbReference type="ARBA" id="ARBA00003954"/>
    </source>
</evidence>
<evidence type="ECO:0000256" key="11">
    <source>
        <dbReference type="ARBA" id="ARBA00022840"/>
    </source>
</evidence>
<dbReference type="SMART" id="SM00831">
    <property type="entry name" value="Cation_ATPase_N"/>
    <property type="match status" value="1"/>
</dbReference>
<dbReference type="InterPro" id="IPR044492">
    <property type="entry name" value="P_typ_ATPase_HD_dom"/>
</dbReference>
<evidence type="ECO:0000256" key="17">
    <source>
        <dbReference type="ARBA" id="ARBA00047295"/>
    </source>
</evidence>
<evidence type="ECO:0000256" key="14">
    <source>
        <dbReference type="ARBA" id="ARBA00022989"/>
    </source>
</evidence>
<dbReference type="InterPro" id="IPR018303">
    <property type="entry name" value="ATPase_P-typ_P_site"/>
</dbReference>
<dbReference type="InterPro" id="IPR006415">
    <property type="entry name" value="P-type_ATPase_IIIB"/>
</dbReference>
<protein>
    <recommendedName>
        <fullName evidence="5">Magnesium-transporting ATPase, P-type 1</fullName>
        <ecNumber evidence="4">7.2.2.14</ecNumber>
    </recommendedName>
    <alternativeName>
        <fullName evidence="16">Mg(2+) transport ATPase, P-type 1</fullName>
    </alternativeName>
</protein>
<dbReference type="Proteomes" id="UP001281130">
    <property type="component" value="Unassembled WGS sequence"/>
</dbReference>
<dbReference type="InterPro" id="IPR023214">
    <property type="entry name" value="HAD_sf"/>
</dbReference>
<dbReference type="Gene3D" id="1.20.1110.10">
    <property type="entry name" value="Calcium-transporting ATPase, transmembrane domain"/>
    <property type="match status" value="1"/>
</dbReference>
<evidence type="ECO:0000256" key="3">
    <source>
        <dbReference type="ARBA" id="ARBA00008746"/>
    </source>
</evidence>
<keyword evidence="15 19" id="KW-0472">Membrane</keyword>
<dbReference type="InterPro" id="IPR004014">
    <property type="entry name" value="ATPase_P-typ_cation-transptr_N"/>
</dbReference>
<dbReference type="NCBIfam" id="TIGR01494">
    <property type="entry name" value="ATPase_P-type"/>
    <property type="match status" value="2"/>
</dbReference>
<evidence type="ECO:0000256" key="12">
    <source>
        <dbReference type="ARBA" id="ARBA00022842"/>
    </source>
</evidence>
<organism evidence="21 22">
    <name type="scientific">Rubrobacter radiotolerans</name>
    <name type="common">Arthrobacter radiotolerans</name>
    <dbReference type="NCBI Taxonomy" id="42256"/>
    <lineage>
        <taxon>Bacteria</taxon>
        <taxon>Bacillati</taxon>
        <taxon>Actinomycetota</taxon>
        <taxon>Rubrobacteria</taxon>
        <taxon>Rubrobacterales</taxon>
        <taxon>Rubrobacteraceae</taxon>
        <taxon>Rubrobacter</taxon>
    </lineage>
</organism>
<evidence type="ECO:0000256" key="5">
    <source>
        <dbReference type="ARBA" id="ARBA00013555"/>
    </source>
</evidence>
<dbReference type="InterPro" id="IPR023299">
    <property type="entry name" value="ATPase_P-typ_cyto_dom_N"/>
</dbReference>
<feature type="transmembrane region" description="Helical" evidence="19">
    <location>
        <begin position="62"/>
        <end position="85"/>
    </location>
</feature>
<accession>A0AB35T6R7</accession>
<dbReference type="SUPFAM" id="SSF81653">
    <property type="entry name" value="Calcium ATPase, transduction domain A"/>
    <property type="match status" value="1"/>
</dbReference>
<dbReference type="PROSITE" id="PS00154">
    <property type="entry name" value="ATPASE_E1_E2"/>
    <property type="match status" value="1"/>
</dbReference>
<evidence type="ECO:0000256" key="15">
    <source>
        <dbReference type="ARBA" id="ARBA00023136"/>
    </source>
</evidence>
<dbReference type="SFLD" id="SFLDG00002">
    <property type="entry name" value="C1.7:_P-type_atpase_like"/>
    <property type="match status" value="1"/>
</dbReference>
<dbReference type="InterPro" id="IPR036412">
    <property type="entry name" value="HAD-like_sf"/>
</dbReference>
<keyword evidence="8" id="KW-0597">Phosphoprotein</keyword>
<evidence type="ECO:0000256" key="6">
    <source>
        <dbReference type="ARBA" id="ARBA00022475"/>
    </source>
</evidence>
<feature type="transmembrane region" description="Helical" evidence="19">
    <location>
        <begin position="284"/>
        <end position="304"/>
    </location>
</feature>
<dbReference type="InterPro" id="IPR059000">
    <property type="entry name" value="ATPase_P-type_domA"/>
</dbReference>
<dbReference type="AlphaFoldDB" id="A0AB35T6R7"/>
<proteinExistence type="inferred from homology"/>
<dbReference type="InterPro" id="IPR008250">
    <property type="entry name" value="ATPase_P-typ_transduc_dom_A_sf"/>
</dbReference>
<evidence type="ECO:0000256" key="19">
    <source>
        <dbReference type="SAM" id="Phobius"/>
    </source>
</evidence>
<reference evidence="21" key="1">
    <citation type="submission" date="2023-11" db="EMBL/GenBank/DDBJ databases">
        <title>MicrobeMod: A computational toolkit for identifying prokaryotic methylation and restriction-modification with nanopore sequencing.</title>
        <authorList>
            <person name="Crits-Christoph A."/>
            <person name="Kang S.C."/>
            <person name="Lee H."/>
            <person name="Ostrov N."/>
        </authorList>
    </citation>
    <scope>NUCLEOTIDE SEQUENCE</scope>
    <source>
        <strain evidence="21">ATCC 51242</strain>
    </source>
</reference>
<name>A0AB35T6R7_RUBRA</name>
<keyword evidence="6" id="KW-1003">Cell membrane</keyword>
<dbReference type="SUPFAM" id="SSF81665">
    <property type="entry name" value="Calcium ATPase, transmembrane domain M"/>
    <property type="match status" value="1"/>
</dbReference>
<dbReference type="RefSeq" id="WP_041338706.1">
    <property type="nucleotide sequence ID" value="NZ_CP007515.1"/>
</dbReference>
<evidence type="ECO:0000256" key="9">
    <source>
        <dbReference type="ARBA" id="ARBA00022692"/>
    </source>
</evidence>
<feature type="transmembrane region" description="Helical" evidence="19">
    <location>
        <begin position="788"/>
        <end position="808"/>
    </location>
</feature>
<feature type="transmembrane region" description="Helical" evidence="19">
    <location>
        <begin position="759"/>
        <end position="776"/>
    </location>
</feature>
<evidence type="ECO:0000313" key="21">
    <source>
        <dbReference type="EMBL" id="MDX5895237.1"/>
    </source>
</evidence>
<dbReference type="Gene3D" id="3.40.1110.10">
    <property type="entry name" value="Calcium-transporting ATPase, cytoplasmic domain N"/>
    <property type="match status" value="1"/>
</dbReference>
<keyword evidence="11" id="KW-0067">ATP-binding</keyword>
<dbReference type="NCBIfam" id="TIGR01524">
    <property type="entry name" value="ATPase-IIIB_Mg"/>
    <property type="match status" value="1"/>
</dbReference>
<dbReference type="SFLD" id="SFLDF00027">
    <property type="entry name" value="p-type_atpase"/>
    <property type="match status" value="1"/>
</dbReference>
<feature type="transmembrane region" description="Helical" evidence="19">
    <location>
        <begin position="91"/>
        <end position="107"/>
    </location>
</feature>
<dbReference type="Pfam" id="PF00690">
    <property type="entry name" value="Cation_ATPase_N"/>
    <property type="match status" value="1"/>
</dbReference>
<evidence type="ECO:0000256" key="7">
    <source>
        <dbReference type="ARBA" id="ARBA00022519"/>
    </source>
</evidence>
<dbReference type="InterPro" id="IPR023298">
    <property type="entry name" value="ATPase_P-typ_TM_dom_sf"/>
</dbReference>
<comment type="catalytic activity">
    <reaction evidence="18">
        <text>ATP + H2O = ADP + phosphate + H(+)</text>
        <dbReference type="Rhea" id="RHEA:13065"/>
        <dbReference type="ChEBI" id="CHEBI:15377"/>
        <dbReference type="ChEBI" id="CHEBI:15378"/>
        <dbReference type="ChEBI" id="CHEBI:30616"/>
        <dbReference type="ChEBI" id="CHEBI:43474"/>
        <dbReference type="ChEBI" id="CHEBI:456216"/>
    </reaction>
</comment>
<dbReference type="GO" id="GO:0015444">
    <property type="term" value="F:P-type magnesium transporter activity"/>
    <property type="evidence" value="ECO:0007669"/>
    <property type="project" value="UniProtKB-EC"/>
</dbReference>
<dbReference type="GO" id="GO:0005886">
    <property type="term" value="C:plasma membrane"/>
    <property type="evidence" value="ECO:0007669"/>
    <property type="project" value="UniProtKB-SubCell"/>
</dbReference>
<keyword evidence="7" id="KW-0997">Cell inner membrane</keyword>
<feature type="transmembrane region" description="Helical" evidence="19">
    <location>
        <begin position="253"/>
        <end position="272"/>
    </location>
</feature>
<dbReference type="InterPro" id="IPR001757">
    <property type="entry name" value="P_typ_ATPase"/>
</dbReference>
<feature type="domain" description="Cation-transporting P-type ATPase N-terminal" evidence="20">
    <location>
        <begin position="14"/>
        <end position="87"/>
    </location>
</feature>
<comment type="catalytic activity">
    <reaction evidence="17">
        <text>Mg(2+)(out) + ATP + H2O = Mg(2+)(in) + ADP + phosphate + H(+)</text>
        <dbReference type="Rhea" id="RHEA:10260"/>
        <dbReference type="ChEBI" id="CHEBI:15377"/>
        <dbReference type="ChEBI" id="CHEBI:15378"/>
        <dbReference type="ChEBI" id="CHEBI:18420"/>
        <dbReference type="ChEBI" id="CHEBI:30616"/>
        <dbReference type="ChEBI" id="CHEBI:43474"/>
        <dbReference type="ChEBI" id="CHEBI:456216"/>
        <dbReference type="EC" id="7.2.2.14"/>
    </reaction>
</comment>
<evidence type="ECO:0000256" key="8">
    <source>
        <dbReference type="ARBA" id="ARBA00022553"/>
    </source>
</evidence>
<dbReference type="PRINTS" id="PR01836">
    <property type="entry name" value="MGATPASE"/>
</dbReference>
<sequence length="855" mass="91505">MTQGQENRSARSTALWARPAQTLLHNLETGATGLPEPEAARRLEEYGESGLGRGRRDGAGRLLLSQFASPIVLILIFAAGLSFFLGNVVDAGIVLAIVLASGLLGFWQEKGAADAVEKLLAVVRITATVIRDGKEVEVPIESVVPGDVVRLSAGDSVPGDCRILESNDLHADEATLTGETYPVEKTAGTLPEDTPLNRRTNTLFMGTHIVSGTATALVVKTGAATEFGKVSASLAARTPETAFEVGLRRFGYLLARVGLIMTLLIFAANVFLQRPVVDSFLFSVALAVGLTPQLLPAITSITLARGARRMAREKVIVRRVSSIENLGGMDVLCSDKTGTLTEGRVRLRSALDTEGDESAAVFFDAYLNAALETGYASPIDEAIRSHDQPDISGYEKLDEVPYDFVRKRLSVLVAHKNREGSVLVTKGALENVLAVCTRARRPEGTTVPVSEAEAGIRDHFADLSGHGFRVLGVARRELTSKTSVGREGEAEMTFVGLLVFSDPPKESAVGTVERLRDLGCSLKMITGDNRLVAASVAREVGLKEPAILTGGDIQRMSEPALVSRAVATEVFAEVEPNQKERIILALKKGGAAVGYLGDGINDAPALHAADVGLSVDSAADVAKEAADIVLLEKDLGVLVRGAEEGRATFANTLKYVFMATSANFGNMFSMAGASLFLPFLPLLPTQVLLTNFLTDLPETTIATDAVDRELVERPRRWDIGFVKNFMLVFGAVSSVFDYLTFGVLLLLLRAGMVEFRTGWFLESVVSACLIVLVVRTRRPFFRSRPGRYLTLATIAVVLLTLLLPYAPFAGVLGLAPVPPVFLLALGAIVAAYVLTAEVAKRVFYGRAEPQGRSEG</sequence>
<comment type="similarity">
    <text evidence="3">Belongs to the cation transport ATPase (P-type) (TC 3.A.3) family. Type IIIB subfamily.</text>
</comment>
<dbReference type="EMBL" id="JAWXXX010000002">
    <property type="protein sequence ID" value="MDX5895237.1"/>
    <property type="molecule type" value="Genomic_DNA"/>
</dbReference>
<evidence type="ECO:0000256" key="10">
    <source>
        <dbReference type="ARBA" id="ARBA00022741"/>
    </source>
</evidence>
<evidence type="ECO:0000256" key="13">
    <source>
        <dbReference type="ARBA" id="ARBA00022967"/>
    </source>
</evidence>